<name>A0ABY3URT4_MYCLN</name>
<evidence type="ECO:0008006" key="4">
    <source>
        <dbReference type="Google" id="ProtNLM"/>
    </source>
</evidence>
<dbReference type="RefSeq" id="WP_239721493.1">
    <property type="nucleotide sequence ID" value="NZ_CP092423.2"/>
</dbReference>
<evidence type="ECO:0000256" key="1">
    <source>
        <dbReference type="SAM" id="MobiDB-lite"/>
    </source>
</evidence>
<dbReference type="Proteomes" id="UP001055171">
    <property type="component" value="Chromosome"/>
</dbReference>
<sequence length="190" mass="19566">MPQYFGNDDDQGGLAAALNFSGSGKAAADDGGGVADALPGYAPAQPSGTGSGLDAVRSQTAKEEPEENDDEVDGSPLFAVTNPPRTVSVAALMDGRTQRVRLSSKVTNMTESELAAEIVVLAGLARQKGLAGQWNLLGNAALPEAMHEIGIADGGALRDFVTDFLPLPTPEHAAAAQAEVFAARYRNADD</sequence>
<reference evidence="2" key="1">
    <citation type="submission" date="2022-08" db="EMBL/GenBank/DDBJ databases">
        <title>Complete genome sequence of 14 non-tuberculosis mycobacteria type-strains.</title>
        <authorList>
            <person name="Igarashi Y."/>
            <person name="Osugi A."/>
            <person name="Mitarai S."/>
        </authorList>
    </citation>
    <scope>NUCLEOTIDE SEQUENCE</scope>
    <source>
        <strain evidence="2">ATCC 51985</strain>
    </source>
</reference>
<accession>A0ABY3URT4</accession>
<evidence type="ECO:0000313" key="3">
    <source>
        <dbReference type="Proteomes" id="UP001055171"/>
    </source>
</evidence>
<dbReference type="EMBL" id="CP092423">
    <property type="protein sequence ID" value="ULP42311.1"/>
    <property type="molecule type" value="Genomic_DNA"/>
</dbReference>
<keyword evidence="3" id="KW-1185">Reference proteome</keyword>
<feature type="region of interest" description="Disordered" evidence="1">
    <location>
        <begin position="22"/>
        <end position="80"/>
    </location>
</feature>
<proteinExistence type="predicted"/>
<gene>
    <name evidence="2" type="ORF">MJO58_26635</name>
</gene>
<feature type="compositionally biased region" description="Acidic residues" evidence="1">
    <location>
        <begin position="64"/>
        <end position="73"/>
    </location>
</feature>
<protein>
    <recommendedName>
        <fullName evidence="4">ESX-1 secretion-associated protein EspH</fullName>
    </recommendedName>
</protein>
<organism evidence="2 3">
    <name type="scientific">Mycobacterium lentiflavum</name>
    <dbReference type="NCBI Taxonomy" id="141349"/>
    <lineage>
        <taxon>Bacteria</taxon>
        <taxon>Bacillati</taxon>
        <taxon>Actinomycetota</taxon>
        <taxon>Actinomycetes</taxon>
        <taxon>Mycobacteriales</taxon>
        <taxon>Mycobacteriaceae</taxon>
        <taxon>Mycobacterium</taxon>
        <taxon>Mycobacterium simiae complex</taxon>
    </lineage>
</organism>
<evidence type="ECO:0000313" key="2">
    <source>
        <dbReference type="EMBL" id="ULP42311.1"/>
    </source>
</evidence>